<feature type="transmembrane region" description="Helical" evidence="9">
    <location>
        <begin position="553"/>
        <end position="570"/>
    </location>
</feature>
<gene>
    <name evidence="11" type="ORF">X797_007621</name>
</gene>
<dbReference type="HOGENOM" id="CLU_008455_11_6_1"/>
<comment type="caution">
    <text evidence="11">The sequence shown here is derived from an EMBL/GenBank/DDBJ whole genome shotgun (WGS) entry which is preliminary data.</text>
</comment>
<feature type="transmembrane region" description="Helical" evidence="9">
    <location>
        <begin position="177"/>
        <end position="199"/>
    </location>
</feature>
<evidence type="ECO:0000256" key="7">
    <source>
        <dbReference type="ARBA" id="ARBA00038459"/>
    </source>
</evidence>
<evidence type="ECO:0000313" key="12">
    <source>
        <dbReference type="Proteomes" id="UP000030151"/>
    </source>
</evidence>
<feature type="transmembrane region" description="Helical" evidence="9">
    <location>
        <begin position="304"/>
        <end position="328"/>
    </location>
</feature>
<feature type="transmembrane region" description="Helical" evidence="9">
    <location>
        <begin position="214"/>
        <end position="234"/>
    </location>
</feature>
<dbReference type="PANTHER" id="PTHR23502:SF186">
    <property type="entry name" value="MAJOR FACILITATOR SUPERFAMILY (MFS) PROFILE DOMAIN-CONTAINING PROTEIN"/>
    <property type="match status" value="1"/>
</dbReference>
<feature type="transmembrane region" description="Helical" evidence="9">
    <location>
        <begin position="406"/>
        <end position="431"/>
    </location>
</feature>
<dbReference type="OrthoDB" id="3365399at2759"/>
<dbReference type="InterPro" id="IPR036259">
    <property type="entry name" value="MFS_trans_sf"/>
</dbReference>
<evidence type="ECO:0000256" key="3">
    <source>
        <dbReference type="ARBA" id="ARBA00022475"/>
    </source>
</evidence>
<evidence type="ECO:0000256" key="6">
    <source>
        <dbReference type="ARBA" id="ARBA00023136"/>
    </source>
</evidence>
<dbReference type="GO" id="GO:0022857">
    <property type="term" value="F:transmembrane transporter activity"/>
    <property type="evidence" value="ECO:0007669"/>
    <property type="project" value="InterPro"/>
</dbReference>
<dbReference type="SUPFAM" id="SSF103473">
    <property type="entry name" value="MFS general substrate transporter"/>
    <property type="match status" value="1"/>
</dbReference>
<evidence type="ECO:0000256" key="4">
    <source>
        <dbReference type="ARBA" id="ARBA00022692"/>
    </source>
</evidence>
<dbReference type="PANTHER" id="PTHR23502">
    <property type="entry name" value="MAJOR FACILITATOR SUPERFAMILY"/>
    <property type="match status" value="1"/>
</dbReference>
<keyword evidence="6 9" id="KW-0472">Membrane</keyword>
<feature type="transmembrane region" description="Helical" evidence="9">
    <location>
        <begin position="576"/>
        <end position="597"/>
    </location>
</feature>
<evidence type="ECO:0000256" key="8">
    <source>
        <dbReference type="SAM" id="MobiDB-lite"/>
    </source>
</evidence>
<dbReference type="GO" id="GO:0005886">
    <property type="term" value="C:plasma membrane"/>
    <property type="evidence" value="ECO:0007669"/>
    <property type="project" value="UniProtKB-SubCell"/>
</dbReference>
<feature type="transmembrane region" description="Helical" evidence="9">
    <location>
        <begin position="334"/>
        <end position="354"/>
    </location>
</feature>
<feature type="transmembrane region" description="Helical" evidence="9">
    <location>
        <begin position="511"/>
        <end position="532"/>
    </location>
</feature>
<accession>A0A014PNW0</accession>
<keyword evidence="5 9" id="KW-1133">Transmembrane helix</keyword>
<feature type="domain" description="Major facilitator superfamily (MFS) profile" evidence="10">
    <location>
        <begin position="179"/>
        <end position="602"/>
    </location>
</feature>
<dbReference type="EMBL" id="JELW01000020">
    <property type="protein sequence ID" value="EXU99193.1"/>
    <property type="molecule type" value="Genomic_DNA"/>
</dbReference>
<reference evidence="11 12" key="1">
    <citation type="submission" date="2014-02" db="EMBL/GenBank/DDBJ databases">
        <title>The genome sequence of the entomopathogenic fungus Metarhizium robertsii ARSEF 2575.</title>
        <authorList>
            <person name="Giuliano Garisto Donzelli B."/>
            <person name="Roe B.A."/>
            <person name="Macmil S.L."/>
            <person name="Krasnoff S.B."/>
            <person name="Gibson D.M."/>
        </authorList>
    </citation>
    <scope>NUCLEOTIDE SEQUENCE [LARGE SCALE GENOMIC DNA]</scope>
    <source>
        <strain evidence="11 12">ARSEF 2575</strain>
    </source>
</reference>
<feature type="region of interest" description="Disordered" evidence="8">
    <location>
        <begin position="1"/>
        <end position="24"/>
    </location>
</feature>
<evidence type="ECO:0000259" key="10">
    <source>
        <dbReference type="PROSITE" id="PS50850"/>
    </source>
</evidence>
<dbReference type="Proteomes" id="UP000030151">
    <property type="component" value="Unassembled WGS sequence"/>
</dbReference>
<feature type="transmembrane region" description="Helical" evidence="9">
    <location>
        <begin position="482"/>
        <end position="505"/>
    </location>
</feature>
<feature type="transmembrane region" description="Helical" evidence="9">
    <location>
        <begin position="246"/>
        <end position="264"/>
    </location>
</feature>
<evidence type="ECO:0000256" key="5">
    <source>
        <dbReference type="ARBA" id="ARBA00022989"/>
    </source>
</evidence>
<evidence type="ECO:0000256" key="2">
    <source>
        <dbReference type="ARBA" id="ARBA00022448"/>
    </source>
</evidence>
<dbReference type="AlphaFoldDB" id="A0A014PNW0"/>
<evidence type="ECO:0000256" key="1">
    <source>
        <dbReference type="ARBA" id="ARBA00004651"/>
    </source>
</evidence>
<keyword evidence="4 9" id="KW-0812">Transmembrane</keyword>
<comment type="subcellular location">
    <subcellularLocation>
        <location evidence="1">Cell membrane</location>
        <topology evidence="1">Multi-pass membrane protein</topology>
    </subcellularLocation>
</comment>
<feature type="transmembrane region" description="Helical" evidence="9">
    <location>
        <begin position="443"/>
        <end position="461"/>
    </location>
</feature>
<name>A0A014PNW0_9HYPO</name>
<organism evidence="11 12">
    <name type="scientific">Metarhizium robertsii</name>
    <dbReference type="NCBI Taxonomy" id="568076"/>
    <lineage>
        <taxon>Eukaryota</taxon>
        <taxon>Fungi</taxon>
        <taxon>Dikarya</taxon>
        <taxon>Ascomycota</taxon>
        <taxon>Pezizomycotina</taxon>
        <taxon>Sordariomycetes</taxon>
        <taxon>Hypocreomycetidae</taxon>
        <taxon>Hypocreales</taxon>
        <taxon>Clavicipitaceae</taxon>
        <taxon>Metarhizium</taxon>
    </lineage>
</organism>
<keyword evidence="3" id="KW-1003">Cell membrane</keyword>
<dbReference type="Pfam" id="PF07690">
    <property type="entry name" value="MFS_1"/>
    <property type="match status" value="1"/>
</dbReference>
<comment type="similarity">
    <text evidence="7">Belongs to the major facilitator superfamily. DHA1 family. Polyamines/proton antiporter (TC 2.A.1.2.16) subfamily.</text>
</comment>
<dbReference type="Gene3D" id="1.20.1250.20">
    <property type="entry name" value="MFS general substrate transporter like domains"/>
    <property type="match status" value="1"/>
</dbReference>
<sequence length="616" mass="67786">MELLKPLPRLPARTHSRLGRSNSRYSTRSRYYPTADLLDCYIEIEDTEPFAEPSTHARPPRSNAARSIPGRFNTRRDMIQRPSVQTSILQRPITRKAVPQRSNTQRSRWTWIEPLDNILKEPDIWDNPFEGICPESASSDSFVTDQTLLPGRDPTFEVTWAEDGSDMPRKWPAWYRAISLAFISFATLVVIMASTAYAIGIPGMAKDFGIENRTALTLGVSTYLFGLSLGPLVLAPMSEMHGRRPVYIASLFSFAILLIPSAVAPNLATILITRFMAAFTGSVVMSSAPGTLNELADEDTKTVYFSVWILGAVNGPVVGPVFAGIIFQYAGWRWIHWFLVILAFTSCAVVATIPETHGAVILRRRCEALKKIDDRYWCAHSQTMVFSERLKTSLSRPLAMAFTEPICLFWDFFVAIIYAILYLCIVGYPIVFSQIRGWPPAVANLPLISFGFGAVIAILADPRLRRLMRAISSPEAKASPDATLPIIIAASILLPIGQLLFAVSAPPPNSAVVPILAGVPLGIGNMLVFLYVTNYLAVSYGKHAANALAGHASMRYFFAGALPLLAPVAYNRLGPLIIGLVLMGILSTLVIIPVIFLKWGDKLKARSKLIGPTMMG</sequence>
<protein>
    <submittedName>
        <fullName evidence="11">MFS transporter</fullName>
    </submittedName>
</protein>
<dbReference type="InterPro" id="IPR011701">
    <property type="entry name" value="MFS"/>
</dbReference>
<dbReference type="InterPro" id="IPR020846">
    <property type="entry name" value="MFS_dom"/>
</dbReference>
<evidence type="ECO:0000256" key="9">
    <source>
        <dbReference type="SAM" id="Phobius"/>
    </source>
</evidence>
<proteinExistence type="inferred from homology"/>
<dbReference type="PROSITE" id="PS50850">
    <property type="entry name" value="MFS"/>
    <property type="match status" value="1"/>
</dbReference>
<evidence type="ECO:0000313" key="11">
    <source>
        <dbReference type="EMBL" id="EXU99193.1"/>
    </source>
</evidence>
<keyword evidence="2" id="KW-0813">Transport</keyword>
<dbReference type="eggNOG" id="KOG0255">
    <property type="taxonomic scope" value="Eukaryota"/>
</dbReference>